<evidence type="ECO:0000256" key="5">
    <source>
        <dbReference type="SAM" id="MobiDB-lite"/>
    </source>
</evidence>
<feature type="compositionally biased region" description="Polar residues" evidence="5">
    <location>
        <begin position="1"/>
        <end position="15"/>
    </location>
</feature>
<dbReference type="OrthoDB" id="3818006at2"/>
<dbReference type="InterPro" id="IPR050109">
    <property type="entry name" value="HTH-type_TetR-like_transc_reg"/>
</dbReference>
<dbReference type="SUPFAM" id="SSF46689">
    <property type="entry name" value="Homeodomain-like"/>
    <property type="match status" value="1"/>
</dbReference>
<evidence type="ECO:0000313" key="8">
    <source>
        <dbReference type="Proteomes" id="UP000317378"/>
    </source>
</evidence>
<dbReference type="Gene3D" id="1.10.10.60">
    <property type="entry name" value="Homeodomain-like"/>
    <property type="match status" value="1"/>
</dbReference>
<dbReference type="InterPro" id="IPR023772">
    <property type="entry name" value="DNA-bd_HTH_TetR-type_CS"/>
</dbReference>
<evidence type="ECO:0000256" key="2">
    <source>
        <dbReference type="ARBA" id="ARBA00023125"/>
    </source>
</evidence>
<evidence type="ECO:0000259" key="6">
    <source>
        <dbReference type="PROSITE" id="PS50977"/>
    </source>
</evidence>
<accession>A0A505DSI5</accession>
<comment type="caution">
    <text evidence="7">The sequence shown here is derived from an EMBL/GenBank/DDBJ whole genome shotgun (WGS) entry which is preliminary data.</text>
</comment>
<evidence type="ECO:0000256" key="4">
    <source>
        <dbReference type="PROSITE-ProRule" id="PRU00335"/>
    </source>
</evidence>
<gene>
    <name evidence="7" type="ORF">FGD71_000505</name>
</gene>
<organism evidence="7 8">
    <name type="scientific">Streptomyces sporangiiformans</name>
    <dbReference type="NCBI Taxonomy" id="2315329"/>
    <lineage>
        <taxon>Bacteria</taxon>
        <taxon>Bacillati</taxon>
        <taxon>Actinomycetota</taxon>
        <taxon>Actinomycetes</taxon>
        <taxon>Kitasatosporales</taxon>
        <taxon>Streptomycetaceae</taxon>
        <taxon>Streptomyces</taxon>
    </lineage>
</organism>
<dbReference type="GO" id="GO:0045892">
    <property type="term" value="P:negative regulation of DNA-templated transcription"/>
    <property type="evidence" value="ECO:0007669"/>
    <property type="project" value="InterPro"/>
</dbReference>
<protein>
    <submittedName>
        <fullName evidence="7">TetR/AcrR family transcriptional regulator</fullName>
    </submittedName>
</protein>
<keyword evidence="8" id="KW-1185">Reference proteome</keyword>
<dbReference type="Gene3D" id="1.10.357.10">
    <property type="entry name" value="Tetracycline Repressor, domain 2"/>
    <property type="match status" value="1"/>
</dbReference>
<dbReference type="SUPFAM" id="SSF48498">
    <property type="entry name" value="Tetracyclin repressor-like, C-terminal domain"/>
    <property type="match status" value="1"/>
</dbReference>
<dbReference type="GO" id="GO:0003700">
    <property type="term" value="F:DNA-binding transcription factor activity"/>
    <property type="evidence" value="ECO:0007669"/>
    <property type="project" value="TreeGrafter"/>
</dbReference>
<proteinExistence type="predicted"/>
<dbReference type="InterPro" id="IPR004111">
    <property type="entry name" value="Repressor_TetR_C"/>
</dbReference>
<dbReference type="Proteomes" id="UP000317378">
    <property type="component" value="Unassembled WGS sequence"/>
</dbReference>
<dbReference type="GO" id="GO:0000976">
    <property type="term" value="F:transcription cis-regulatory region binding"/>
    <property type="evidence" value="ECO:0007669"/>
    <property type="project" value="TreeGrafter"/>
</dbReference>
<feature type="DNA-binding region" description="H-T-H motif" evidence="4">
    <location>
        <begin position="46"/>
        <end position="65"/>
    </location>
</feature>
<dbReference type="PROSITE" id="PS50977">
    <property type="entry name" value="HTH_TETR_2"/>
    <property type="match status" value="1"/>
</dbReference>
<dbReference type="EMBL" id="VCHX02000017">
    <property type="protein sequence ID" value="TPQ24133.1"/>
    <property type="molecule type" value="Genomic_DNA"/>
</dbReference>
<dbReference type="InterPro" id="IPR001647">
    <property type="entry name" value="HTH_TetR"/>
</dbReference>
<dbReference type="InterPro" id="IPR009057">
    <property type="entry name" value="Homeodomain-like_sf"/>
</dbReference>
<name>A0A505DSI5_9ACTN</name>
<dbReference type="InterPro" id="IPR036271">
    <property type="entry name" value="Tet_transcr_reg_TetR-rel_C_sf"/>
</dbReference>
<keyword evidence="1" id="KW-0805">Transcription regulation</keyword>
<dbReference type="PANTHER" id="PTHR30055">
    <property type="entry name" value="HTH-TYPE TRANSCRIPTIONAL REGULATOR RUTR"/>
    <property type="match status" value="1"/>
</dbReference>
<feature type="domain" description="HTH tetR-type" evidence="6">
    <location>
        <begin position="23"/>
        <end position="83"/>
    </location>
</feature>
<dbReference type="PANTHER" id="PTHR30055:SF151">
    <property type="entry name" value="TRANSCRIPTIONAL REGULATORY PROTEIN"/>
    <property type="match status" value="1"/>
</dbReference>
<evidence type="ECO:0000256" key="1">
    <source>
        <dbReference type="ARBA" id="ARBA00023015"/>
    </source>
</evidence>
<dbReference type="AlphaFoldDB" id="A0A505DSI5"/>
<dbReference type="PROSITE" id="PS01081">
    <property type="entry name" value="HTH_TETR_1"/>
    <property type="match status" value="1"/>
</dbReference>
<dbReference type="RefSeq" id="WP_119098343.1">
    <property type="nucleotide sequence ID" value="NZ_QXMJ01000017.1"/>
</dbReference>
<dbReference type="Pfam" id="PF00440">
    <property type="entry name" value="TetR_N"/>
    <property type="match status" value="1"/>
</dbReference>
<keyword evidence="3" id="KW-0804">Transcription</keyword>
<dbReference type="Pfam" id="PF02909">
    <property type="entry name" value="TetR_C_1"/>
    <property type="match status" value="1"/>
</dbReference>
<evidence type="ECO:0000313" key="7">
    <source>
        <dbReference type="EMBL" id="TPQ24133.1"/>
    </source>
</evidence>
<reference evidence="7 8" key="1">
    <citation type="submission" date="2019-06" db="EMBL/GenBank/DDBJ databases">
        <title>Streptomyces sporangiiformans sp. nov., a novel actinomycete isolated from soil in Mount Song.</title>
        <authorList>
            <person name="Han L."/>
        </authorList>
    </citation>
    <scope>NUCLEOTIDE SEQUENCE [LARGE SCALE GENOMIC DNA]</scope>
    <source>
        <strain evidence="7 8">NEAU-SSA 1</strain>
    </source>
</reference>
<feature type="region of interest" description="Disordered" evidence="5">
    <location>
        <begin position="1"/>
        <end position="25"/>
    </location>
</feature>
<keyword evidence="2 4" id="KW-0238">DNA-binding</keyword>
<evidence type="ECO:0000256" key="3">
    <source>
        <dbReference type="ARBA" id="ARBA00023163"/>
    </source>
</evidence>
<sequence length="251" mass="27805">MPTRKQATQSVWTRPQSRREQPALSQEQIVSEAVRLLDAEGIDALSMRKLGARLDAGATSLYRHVANKDELIELVVDEIYGEIELPAADDTGTDWREAAAHCAHSLRAAILRHPWIASALGELGLSHLGPNMMRLSEEMLTLFSRAGFPLDEADQAVRTLFAYVTGMTTSEAAWLTTVARSGQNEQDWLDRLWPAAEEAVQGHPHLREGYAEARGRDPHESRDNNFHYGLDRVLDGLATRLPPAPTGLRPA</sequence>